<sequence length="31" mass="3332">MIISFATFSSSGRNLAISSLRTDGQLVLRCS</sequence>
<organism evidence="1">
    <name type="scientific">Arundo donax</name>
    <name type="common">Giant reed</name>
    <name type="synonym">Donax arundinaceus</name>
    <dbReference type="NCBI Taxonomy" id="35708"/>
    <lineage>
        <taxon>Eukaryota</taxon>
        <taxon>Viridiplantae</taxon>
        <taxon>Streptophyta</taxon>
        <taxon>Embryophyta</taxon>
        <taxon>Tracheophyta</taxon>
        <taxon>Spermatophyta</taxon>
        <taxon>Magnoliopsida</taxon>
        <taxon>Liliopsida</taxon>
        <taxon>Poales</taxon>
        <taxon>Poaceae</taxon>
        <taxon>PACMAD clade</taxon>
        <taxon>Arundinoideae</taxon>
        <taxon>Arundineae</taxon>
        <taxon>Arundo</taxon>
    </lineage>
</organism>
<reference evidence="1" key="2">
    <citation type="journal article" date="2015" name="Data Brief">
        <title>Shoot transcriptome of the giant reed, Arundo donax.</title>
        <authorList>
            <person name="Barrero R.A."/>
            <person name="Guerrero F.D."/>
            <person name="Moolhuijzen P."/>
            <person name="Goolsby J.A."/>
            <person name="Tidwell J."/>
            <person name="Bellgard S.E."/>
            <person name="Bellgard M.I."/>
        </authorList>
    </citation>
    <scope>NUCLEOTIDE SEQUENCE</scope>
    <source>
        <tissue evidence="1">Shoot tissue taken approximately 20 cm above the soil surface</tissue>
    </source>
</reference>
<name>A0A0A8YEC3_ARUDO</name>
<accession>A0A0A8YEC3</accession>
<dbReference type="EMBL" id="GBRH01273426">
    <property type="protein sequence ID" value="JAD24469.1"/>
    <property type="molecule type" value="Transcribed_RNA"/>
</dbReference>
<proteinExistence type="predicted"/>
<evidence type="ECO:0000313" key="1">
    <source>
        <dbReference type="EMBL" id="JAD24469.1"/>
    </source>
</evidence>
<dbReference type="AlphaFoldDB" id="A0A0A8YEC3"/>
<protein>
    <submittedName>
        <fullName evidence="1">Uncharacterized protein</fullName>
    </submittedName>
</protein>
<reference evidence="1" key="1">
    <citation type="submission" date="2014-09" db="EMBL/GenBank/DDBJ databases">
        <authorList>
            <person name="Magalhaes I.L.F."/>
            <person name="Oliveira U."/>
            <person name="Santos F.R."/>
            <person name="Vidigal T.H.D.A."/>
            <person name="Brescovit A.D."/>
            <person name="Santos A.J."/>
        </authorList>
    </citation>
    <scope>NUCLEOTIDE SEQUENCE</scope>
    <source>
        <tissue evidence="1">Shoot tissue taken approximately 20 cm above the soil surface</tissue>
    </source>
</reference>